<dbReference type="Proteomes" id="UP001147760">
    <property type="component" value="Unassembled WGS sequence"/>
</dbReference>
<feature type="region of interest" description="Disordered" evidence="1">
    <location>
        <begin position="308"/>
        <end position="350"/>
    </location>
</feature>
<comment type="caution">
    <text evidence="2">The sequence shown here is derived from an EMBL/GenBank/DDBJ whole genome shotgun (WGS) entry which is preliminary data.</text>
</comment>
<dbReference type="OrthoDB" id="4357006at2759"/>
<feature type="compositionally biased region" description="Basic residues" evidence="1">
    <location>
        <begin position="340"/>
        <end position="350"/>
    </location>
</feature>
<evidence type="ECO:0000313" key="3">
    <source>
        <dbReference type="Proteomes" id="UP001147760"/>
    </source>
</evidence>
<evidence type="ECO:0000256" key="1">
    <source>
        <dbReference type="SAM" id="MobiDB-lite"/>
    </source>
</evidence>
<keyword evidence="3" id="KW-1185">Reference proteome</keyword>
<feature type="region of interest" description="Disordered" evidence="1">
    <location>
        <begin position="266"/>
        <end position="293"/>
    </location>
</feature>
<protein>
    <submittedName>
        <fullName evidence="2">Uncharacterized protein</fullName>
    </submittedName>
</protein>
<proteinExistence type="predicted"/>
<dbReference type="EMBL" id="JAPWDO010000006">
    <property type="protein sequence ID" value="KAJ5466518.1"/>
    <property type="molecule type" value="Genomic_DNA"/>
</dbReference>
<feature type="region of interest" description="Disordered" evidence="1">
    <location>
        <begin position="82"/>
        <end position="113"/>
    </location>
</feature>
<sequence length="350" mass="37356">MHGRDSYFDCLSFDSATLRVCSPRVGELGSGGNHIVISDSKPLGSPLNPIIINYEYCDSSTHGLPVLPGSDADTEILSTPEFWQGSAPPACPGHERSPIPSQPSPGAALSSEDATDPVALALHESTTEEIYTGQQSKSVIPDAIPADQVSPSFQDNIFNERVTEEDSWFDADEIRPLKSAELGPGEVEEIDLTYSDLPPFDDAGLADTESASDSQTDANFPGFDLKGVNDISTQPVELDQVGMSFLILNVNGCCYSTESAGADQTDAKSAASDLHGTDDVSNEQEGVQPIDADSSAFKIRKAGQVPAGMLQDPIMMKNERSSLKRKSAFDDGQDLPAVRRSQRVAKSVKS</sequence>
<accession>A0A9W9WK53</accession>
<reference evidence="2" key="1">
    <citation type="submission" date="2022-12" db="EMBL/GenBank/DDBJ databases">
        <authorList>
            <person name="Petersen C."/>
        </authorList>
    </citation>
    <scope>NUCLEOTIDE SEQUENCE</scope>
    <source>
        <strain evidence="2">IBT 17660</strain>
    </source>
</reference>
<name>A0A9W9WK53_9EURO</name>
<gene>
    <name evidence="2" type="ORF">N7530_010305</name>
</gene>
<dbReference type="AlphaFoldDB" id="A0A9W9WK53"/>
<organism evidence="2 3">
    <name type="scientific">Penicillium desertorum</name>
    <dbReference type="NCBI Taxonomy" id="1303715"/>
    <lineage>
        <taxon>Eukaryota</taxon>
        <taxon>Fungi</taxon>
        <taxon>Dikarya</taxon>
        <taxon>Ascomycota</taxon>
        <taxon>Pezizomycotina</taxon>
        <taxon>Eurotiomycetes</taxon>
        <taxon>Eurotiomycetidae</taxon>
        <taxon>Eurotiales</taxon>
        <taxon>Aspergillaceae</taxon>
        <taxon>Penicillium</taxon>
    </lineage>
</organism>
<reference evidence="2" key="2">
    <citation type="journal article" date="2023" name="IMA Fungus">
        <title>Comparative genomic study of the Penicillium genus elucidates a diverse pangenome and 15 lateral gene transfer events.</title>
        <authorList>
            <person name="Petersen C."/>
            <person name="Sorensen T."/>
            <person name="Nielsen M.R."/>
            <person name="Sondergaard T.E."/>
            <person name="Sorensen J.L."/>
            <person name="Fitzpatrick D.A."/>
            <person name="Frisvad J.C."/>
            <person name="Nielsen K.L."/>
        </authorList>
    </citation>
    <scope>NUCLEOTIDE SEQUENCE</scope>
    <source>
        <strain evidence="2">IBT 17660</strain>
    </source>
</reference>
<evidence type="ECO:0000313" key="2">
    <source>
        <dbReference type="EMBL" id="KAJ5466518.1"/>
    </source>
</evidence>